<dbReference type="Proteomes" id="UP000245469">
    <property type="component" value="Unassembled WGS sequence"/>
</dbReference>
<evidence type="ECO:0000313" key="4">
    <source>
        <dbReference type="EMBL" id="PWJ48440.1"/>
    </source>
</evidence>
<dbReference type="InterPro" id="IPR058882">
    <property type="entry name" value="PglZ_C"/>
</dbReference>
<dbReference type="SUPFAM" id="SSF53649">
    <property type="entry name" value="Alkaline phosphatase-like"/>
    <property type="match status" value="1"/>
</dbReference>
<dbReference type="InterPro" id="IPR058880">
    <property type="entry name" value="PglZ_N"/>
</dbReference>
<evidence type="ECO:0000313" key="5">
    <source>
        <dbReference type="Proteomes" id="UP000245469"/>
    </source>
</evidence>
<accession>A0A315ZU43</accession>
<comment type="caution">
    <text evidence="4">The sequence shown here is derived from an EMBL/GenBank/DDBJ whole genome shotgun (WGS) entry which is preliminary data.</text>
</comment>
<keyword evidence="5" id="KW-1185">Reference proteome</keyword>
<dbReference type="InterPro" id="IPR017850">
    <property type="entry name" value="Alkaline_phosphatase_core_sf"/>
</dbReference>
<protein>
    <submittedName>
        <fullName evidence="4">PglZ domain-containing protein</fullName>
    </submittedName>
</protein>
<dbReference type="InterPro" id="IPR058881">
    <property type="entry name" value="PglZ_2nd"/>
</dbReference>
<name>A0A315ZU43_9ACTN</name>
<dbReference type="Pfam" id="PF25862">
    <property type="entry name" value="PglZ_1st"/>
    <property type="match status" value="1"/>
</dbReference>
<dbReference type="InterPro" id="IPR047992">
    <property type="entry name" value="BREX_PglZ"/>
</dbReference>
<reference evidence="4 5" key="1">
    <citation type="submission" date="2018-03" db="EMBL/GenBank/DDBJ databases">
        <title>Genomic Encyclopedia of Archaeal and Bacterial Type Strains, Phase II (KMG-II): from individual species to whole genera.</title>
        <authorList>
            <person name="Goeker M."/>
        </authorList>
    </citation>
    <scope>NUCLEOTIDE SEQUENCE [LARGE SCALE GENOMIC DNA]</scope>
    <source>
        <strain evidence="4 5">DSM 44889</strain>
    </source>
</reference>
<evidence type="ECO:0000259" key="3">
    <source>
        <dbReference type="Pfam" id="PF25863"/>
    </source>
</evidence>
<evidence type="ECO:0000259" key="2">
    <source>
        <dbReference type="Pfam" id="PF25862"/>
    </source>
</evidence>
<dbReference type="EMBL" id="QGDQ01000030">
    <property type="protein sequence ID" value="PWJ48440.1"/>
    <property type="molecule type" value="Genomic_DNA"/>
</dbReference>
<dbReference type="NCBIfam" id="NF033446">
    <property type="entry name" value="BREX_PglZ_2"/>
    <property type="match status" value="1"/>
</dbReference>
<feature type="domain" description="Alkaline phosphatase-like protein PglZ C-terminal" evidence="3">
    <location>
        <begin position="836"/>
        <end position="936"/>
    </location>
</feature>
<dbReference type="Pfam" id="PF25861">
    <property type="entry name" value="PglZ_2nd"/>
    <property type="match status" value="1"/>
</dbReference>
<evidence type="ECO:0000259" key="1">
    <source>
        <dbReference type="Pfam" id="PF25861"/>
    </source>
</evidence>
<feature type="domain" description="Alkaline phosphatase-like protein PglZ second" evidence="1">
    <location>
        <begin position="179"/>
        <end position="329"/>
    </location>
</feature>
<organism evidence="4 5">
    <name type="scientific">Quadrisphaera granulorum</name>
    <dbReference type="NCBI Taxonomy" id="317664"/>
    <lineage>
        <taxon>Bacteria</taxon>
        <taxon>Bacillati</taxon>
        <taxon>Actinomycetota</taxon>
        <taxon>Actinomycetes</taxon>
        <taxon>Kineosporiales</taxon>
        <taxon>Kineosporiaceae</taxon>
        <taxon>Quadrisphaera</taxon>
    </lineage>
</organism>
<sequence length="939" mass="98454">MTTITDAAPGRSTVRLPVIRALLDDARRHKYVDGVLGVRASPSWAGPETFNHEGVPVRVVACRSTLAVREALLGRSRGRWLVLLTDRDELDLGAGVLTHLVGHRLRTPDPWDAVRHSFSATGIDPTLTGGAGARDLALGLLTATSVDGWPAARGGVLTRDHALAAVAVQHLGWSGGSPDLAAVLEWSTRPDAVPRIADLRELAGDVLTDAVLQWLAAAALGVRGPVEHLLRTGQVSDLAPWGLVMGTVAAALADGSASTAEREVAAAARIRAEAWLGTPVPAPPQLTAWSEVVAASVTARSAAAGRVLARADELLRRVQAEGLAGRSPVLRAGLDARLVVLAETLRRAGDGTSGDVETAWVTVRSHQLADATDDVRLRAMEAAVRLWRWLATPEPSGSGSPLAEHISRHTTEHAWVDTAVAVLAGGTGHPELDTAFEALLHRVRSRRAAADETFAQALAVHTLDDPPDTGPGTRRSHGGVWHVEDLLHDVVLPLAAAPQVESGVLLLVLDGMSAAIANQLVEHLTTSRTSGWAEAVLPGQARRASTLAVLPTLTKVSRTSLFSGELREGTQETERQAFQALTRAAGVSSRLIHKKGLDSSREGHAVADDVRAAVEDTAGTRLVACVLNAVDDALDRSDPGGTTWDADAVKHLAPLLQLAQQRGRVVVLTSDHGHVIERRLGEQRRYASISSGRSRSDAEPAGKGEVLVSGRRVLLHGGRAVLAVDERVRFGPLKAGYHGGGSPAEAVIPVVVLVPGVVPTGLPAEVALRLAGPQAPAWWTGPVTLAVTPAPVPTGAAVGEPVAALEPTDEGHLFSWSTQPAPATPAATPQASARGADVARRLLNSAAFAAQVDSARRSAVTPELVAALVAALVDTPGQRLLLVDVARLLAVPEAVVLGPVRQVQQLLNLEGYEALRLDVDGTTLVLDEALLREQFELGS</sequence>
<gene>
    <name evidence="4" type="ORF">BXY45_1304</name>
</gene>
<feature type="domain" description="Alkaline phosphatase-like protein PglZ N-terminal" evidence="2">
    <location>
        <begin position="30"/>
        <end position="109"/>
    </location>
</feature>
<dbReference type="AlphaFoldDB" id="A0A315ZU43"/>
<dbReference type="RefSeq" id="WP_170131610.1">
    <property type="nucleotide sequence ID" value="NZ_QGDQ01000030.1"/>
</dbReference>
<dbReference type="Pfam" id="PF08665">
    <property type="entry name" value="PglZ"/>
    <property type="match status" value="1"/>
</dbReference>
<dbReference type="Pfam" id="PF25863">
    <property type="entry name" value="PglZ_C"/>
    <property type="match status" value="1"/>
</dbReference>
<proteinExistence type="predicted"/>